<comment type="caution">
    <text evidence="3">The sequence shown here is derived from an EMBL/GenBank/DDBJ whole genome shotgun (WGS) entry which is preliminary data.</text>
</comment>
<feature type="domain" description="Integrase catalytic" evidence="2">
    <location>
        <begin position="230"/>
        <end position="433"/>
    </location>
</feature>
<dbReference type="Pfam" id="PF09299">
    <property type="entry name" value="Mu-transpos_C"/>
    <property type="match status" value="1"/>
</dbReference>
<name>A0A833PJC5_ACIBZ</name>
<dbReference type="AlphaFoldDB" id="A0A833PJC5"/>
<evidence type="ECO:0000256" key="1">
    <source>
        <dbReference type="SAM" id="MobiDB-lite"/>
    </source>
</evidence>
<dbReference type="Gene3D" id="3.30.420.10">
    <property type="entry name" value="Ribonuclease H-like superfamily/Ribonuclease H"/>
    <property type="match status" value="1"/>
</dbReference>
<gene>
    <name evidence="3" type="primary">tnsB_1</name>
    <name evidence="3" type="ORF">GAK29_00274</name>
</gene>
<dbReference type="InterPro" id="IPR015378">
    <property type="entry name" value="Transposase-like_Mu_C"/>
</dbReference>
<sequence length="639" mass="74517">MVTTMQNLNEIVLKVGAEIYFQNKKFLIKAILNFEELLLLDVDKNEKKIINISQLSYKPKTAIENISFDHDIQRVSDDNWAKALKKYEVIKPLLESPNRTRADVIKRAEEYSFNVSALYKWIKAYEAEGVVTSLLPKERVDKGGKRLDDNVELIITQVINQHYLTPQRKSISYIQTEIKRICKNSELGIPHHNTIRNRIKELSEYSMISHRFGKKAAEDKFKPKTGHFPNADYPQAVWQIDHTQLDIILVDDIYRRPIGRPWITVAIDVYSRMTVGFYISFDPPSALSVGLCLTQAILPKDTYTQSYELKQKWPVWGLPKKVHADNAKEFRGAMLTRACQQYGINLEWRPVARPNFGGHIERLQGTFLRKIHDLAGTTFSNIAQRKGYDSEKYADKTLSELEEWFAILVVDTYHIQKHSVIGMPPLAKFTEGILGTDQKKGTGLPSRILDENKLKLDFMPFISRSVQDYGVVIDNIHYYHDVLRRWINFKDPNNPRQKKKFTFRRDSRDISQIWFFDPEVNTYYPIPYRNISNPKMSIWDLREAKKKAKTDHLDNKSEKDIIDAFNRLRKIEEISSEKTKAARKSYQRRNSGFNKAKNHIQSANESDELNSDQQLTEDFQEIKTTQILPFDELDDFINE</sequence>
<dbReference type="InterPro" id="IPR012337">
    <property type="entry name" value="RNaseH-like_sf"/>
</dbReference>
<dbReference type="PROSITE" id="PS50994">
    <property type="entry name" value="INTEGRASE"/>
    <property type="match status" value="1"/>
</dbReference>
<reference evidence="4" key="1">
    <citation type="journal article" date="2020" name="MBio">
        <title>Horizontal gene transfer to a defensive symbiont with a reduced genome amongst a multipartite beetle microbiome.</title>
        <authorList>
            <person name="Waterworth S.C."/>
            <person name="Florez L.V."/>
            <person name="Rees E.R."/>
            <person name="Hertweck C."/>
            <person name="Kaltenpoth M."/>
            <person name="Kwan J.C."/>
        </authorList>
    </citation>
    <scope>NUCLEOTIDE SEQUENCE [LARGE SCALE GENOMIC DNA]</scope>
</reference>
<dbReference type="SUPFAM" id="SSF53098">
    <property type="entry name" value="Ribonuclease H-like"/>
    <property type="match status" value="1"/>
</dbReference>
<evidence type="ECO:0000259" key="2">
    <source>
        <dbReference type="PROSITE" id="PS50994"/>
    </source>
</evidence>
<organism evidence="3 4">
    <name type="scientific">Acinetobacter bereziniae</name>
    <name type="common">Acinetobacter genomosp. 10</name>
    <dbReference type="NCBI Taxonomy" id="106648"/>
    <lineage>
        <taxon>Bacteria</taxon>
        <taxon>Pseudomonadati</taxon>
        <taxon>Pseudomonadota</taxon>
        <taxon>Gammaproteobacteria</taxon>
        <taxon>Moraxellales</taxon>
        <taxon>Moraxellaceae</taxon>
        <taxon>Acinetobacter</taxon>
    </lineage>
</organism>
<feature type="region of interest" description="Disordered" evidence="1">
    <location>
        <begin position="579"/>
        <end position="617"/>
    </location>
</feature>
<dbReference type="Proteomes" id="UP000490535">
    <property type="component" value="Unassembled WGS sequence"/>
</dbReference>
<protein>
    <submittedName>
        <fullName evidence="3">Transposon Tn7 transposition protein TnsB</fullName>
    </submittedName>
</protein>
<evidence type="ECO:0000313" key="4">
    <source>
        <dbReference type="Proteomes" id="UP000490535"/>
    </source>
</evidence>
<dbReference type="Gene3D" id="1.10.10.60">
    <property type="entry name" value="Homeodomain-like"/>
    <property type="match status" value="1"/>
</dbReference>
<accession>A0A833PJC5</accession>
<evidence type="ECO:0000313" key="3">
    <source>
        <dbReference type="EMBL" id="KAF1028178.1"/>
    </source>
</evidence>
<dbReference type="EMBL" id="WNDP01000003">
    <property type="protein sequence ID" value="KAF1028178.1"/>
    <property type="molecule type" value="Genomic_DNA"/>
</dbReference>
<dbReference type="InterPro" id="IPR036397">
    <property type="entry name" value="RNaseH_sf"/>
</dbReference>
<proteinExistence type="predicted"/>
<dbReference type="InterPro" id="IPR001584">
    <property type="entry name" value="Integrase_cat-core"/>
</dbReference>
<dbReference type="GO" id="GO:0015074">
    <property type="term" value="P:DNA integration"/>
    <property type="evidence" value="ECO:0007669"/>
    <property type="project" value="InterPro"/>
</dbReference>
<dbReference type="GO" id="GO:0003676">
    <property type="term" value="F:nucleic acid binding"/>
    <property type="evidence" value="ECO:0007669"/>
    <property type="project" value="InterPro"/>
</dbReference>
<feature type="compositionally biased region" description="Polar residues" evidence="1">
    <location>
        <begin position="588"/>
        <end position="604"/>
    </location>
</feature>